<dbReference type="OrthoDB" id="271595at2759"/>
<dbReference type="Proteomes" id="UP000326396">
    <property type="component" value="Linkage Group LG12"/>
</dbReference>
<evidence type="ECO:0000256" key="5">
    <source>
        <dbReference type="SAM" id="MobiDB-lite"/>
    </source>
</evidence>
<dbReference type="Gene3D" id="3.30.70.330">
    <property type="match status" value="1"/>
</dbReference>
<sequence>MTYNGLESCILSANTYEDESVTSRGDECQTDEDDSSCSSNNVSGSLSSHSNSTMMKMDEHQSDDQWEHLETTKQSISKEKLSSQISHVEMMKEKFAKLLLGEDTTGGSKGHSSALSLSNSITKLAASVFGELWKLEPLPDEKKSRWRREMEWLLSPTNYMVELIMRPKARVDVHMNLPALLKLDSMLLETLDTMTNTGFWYEEDNQAEGKSKSVKEGKRWGLPIPHVPIGGLSGEERKKLLYQAKIVHQIFKAAKSINEHILLEMPLPKIIGEALPKSGKASLGDDLYRILNTTSSSSTGMLNILNLKSEHTALDTINRLEAAVYAWKERIVIQKTTTKSPARTPWSLKDPSMELDKIELLIVRAELLLQQIRNRYPNLPQTFLDVMKIQYGKDIAYAILEAYSRVLGNLAFNILTRFGDICQEDVSVDPNSPMAMYSLPGVKITGICISSVSSRHILFDKMNNIEGKLSLLKAEKASYTACLSDDTNADSVTATPSRCCIGKENFHMGMPKFARLKGVHEELSCNLYVANCGPAVGLTLDCIASAFSAYGTVKGVYPADESGCRVIVSYYDESSAQSALKALDKNPCHDLGGRFLHIRYSVERPPCQVRDPDTVQVSLKASEMNIPGIYLIHDFVSAQEEEQLLAAVDARPWHNLAKRRVQHYGYEFCYDIRNVNTQQKLGDLPSFVECIIEKIPLFRKLHEAADISLDQLTVNEYPAGVGLSPHIDTHSAFEGSIYSLSLSGSCIMEFRASVGDRYMNNSDYSSNYARKAIYLPPRSMLLLSGEGRYAWQHYIPHHKVDMVKDTVIRRGSRRVSFTFRKVRKGPCKCDYPQFCDSQQVKQEIGSY</sequence>
<protein>
    <recommendedName>
        <fullName evidence="11">Fe2OG dioxygenase domain-containing protein</fullName>
    </recommendedName>
</protein>
<dbReference type="PROSITE" id="PS51471">
    <property type="entry name" value="FE2OG_OXY"/>
    <property type="match status" value="1"/>
</dbReference>
<comment type="similarity">
    <text evidence="1">Belongs to the alkB family.</text>
</comment>
<dbReference type="Gene3D" id="1.20.58.2010">
    <property type="entry name" value="PRONE domain, subdomain 1"/>
    <property type="match status" value="2"/>
</dbReference>
<dbReference type="InterPro" id="IPR027450">
    <property type="entry name" value="AlkB-like"/>
</dbReference>
<dbReference type="InterPro" id="IPR038937">
    <property type="entry name" value="RopGEF"/>
</dbReference>
<dbReference type="InterPro" id="IPR000504">
    <property type="entry name" value="RRM_dom"/>
</dbReference>
<organism evidence="9 10">
    <name type="scientific">Mikania micrantha</name>
    <name type="common">bitter vine</name>
    <dbReference type="NCBI Taxonomy" id="192012"/>
    <lineage>
        <taxon>Eukaryota</taxon>
        <taxon>Viridiplantae</taxon>
        <taxon>Streptophyta</taxon>
        <taxon>Embryophyta</taxon>
        <taxon>Tracheophyta</taxon>
        <taxon>Spermatophyta</taxon>
        <taxon>Magnoliopsida</taxon>
        <taxon>eudicotyledons</taxon>
        <taxon>Gunneridae</taxon>
        <taxon>Pentapetalae</taxon>
        <taxon>asterids</taxon>
        <taxon>campanulids</taxon>
        <taxon>Asterales</taxon>
        <taxon>Asteraceae</taxon>
        <taxon>Asteroideae</taxon>
        <taxon>Heliantheae alliance</taxon>
        <taxon>Eupatorieae</taxon>
        <taxon>Mikania</taxon>
    </lineage>
</organism>
<dbReference type="AlphaFoldDB" id="A0A5N6PJA0"/>
<keyword evidence="10" id="KW-1185">Reference proteome</keyword>
<proteinExistence type="inferred from homology"/>
<dbReference type="Pfam" id="PF03759">
    <property type="entry name" value="PRONE"/>
    <property type="match status" value="1"/>
</dbReference>
<evidence type="ECO:0000313" key="9">
    <source>
        <dbReference type="EMBL" id="KAD6454478.1"/>
    </source>
</evidence>
<feature type="region of interest" description="Disordered" evidence="5">
    <location>
        <begin position="20"/>
        <end position="62"/>
    </location>
</feature>
<dbReference type="FunFam" id="1.20.58.2010:FF:000001">
    <property type="entry name" value="Rop guanine nucleotide exchange factor 14"/>
    <property type="match status" value="1"/>
</dbReference>
<comment type="caution">
    <text evidence="9">The sequence shown here is derived from an EMBL/GenBank/DDBJ whole genome shotgun (WGS) entry which is preliminary data.</text>
</comment>
<feature type="domain" description="RRM" evidence="6">
    <location>
        <begin position="525"/>
        <end position="603"/>
    </location>
</feature>
<dbReference type="InterPro" id="IPR012677">
    <property type="entry name" value="Nucleotide-bd_a/b_plait_sf"/>
</dbReference>
<dbReference type="EMBL" id="SZYD01000004">
    <property type="protein sequence ID" value="KAD6454478.1"/>
    <property type="molecule type" value="Genomic_DNA"/>
</dbReference>
<evidence type="ECO:0000259" key="7">
    <source>
        <dbReference type="PROSITE" id="PS51334"/>
    </source>
</evidence>
<name>A0A5N6PJA0_9ASTR</name>
<dbReference type="FunFam" id="2.60.120.590:FF:000018">
    <property type="entry name" value="ALKylated DNA repair protein AlkB homolog"/>
    <property type="match status" value="1"/>
</dbReference>
<dbReference type="SUPFAM" id="SSF51197">
    <property type="entry name" value="Clavaminate synthase-like"/>
    <property type="match status" value="1"/>
</dbReference>
<evidence type="ECO:0000256" key="3">
    <source>
        <dbReference type="PROSITE-ProRule" id="PRU00176"/>
    </source>
</evidence>
<dbReference type="GO" id="GO:0003723">
    <property type="term" value="F:RNA binding"/>
    <property type="evidence" value="ECO:0007669"/>
    <property type="project" value="UniProtKB-UniRule"/>
</dbReference>
<dbReference type="Gene3D" id="2.60.120.590">
    <property type="entry name" value="Alpha-ketoglutarate-dependent dioxygenase AlkB-like"/>
    <property type="match status" value="1"/>
</dbReference>
<feature type="compositionally biased region" description="Low complexity" evidence="5">
    <location>
        <begin position="36"/>
        <end position="52"/>
    </location>
</feature>
<dbReference type="InterPro" id="IPR005123">
    <property type="entry name" value="Oxoglu/Fe-dep_dioxygenase_dom"/>
</dbReference>
<dbReference type="InterPro" id="IPR005512">
    <property type="entry name" value="PRONE_dom"/>
</dbReference>
<evidence type="ECO:0000259" key="6">
    <source>
        <dbReference type="PROSITE" id="PS50102"/>
    </source>
</evidence>
<gene>
    <name evidence="9" type="ORF">E3N88_09184</name>
</gene>
<dbReference type="PANTHER" id="PTHR33101:SF80">
    <property type="entry name" value="RHO GUANYL-NUCLEOTIDE EXCHANGE FACTOR 14-RELATED"/>
    <property type="match status" value="1"/>
</dbReference>
<dbReference type="SUPFAM" id="SSF54928">
    <property type="entry name" value="RNA-binding domain, RBD"/>
    <property type="match status" value="1"/>
</dbReference>
<dbReference type="PROSITE" id="PS51334">
    <property type="entry name" value="PRONE"/>
    <property type="match status" value="1"/>
</dbReference>
<feature type="domain" description="Fe2OG dioxygenase" evidence="8">
    <location>
        <begin position="708"/>
        <end position="823"/>
    </location>
</feature>
<dbReference type="SMART" id="SM00360">
    <property type="entry name" value="RRM"/>
    <property type="match status" value="1"/>
</dbReference>
<evidence type="ECO:0000259" key="8">
    <source>
        <dbReference type="PROSITE" id="PS51471"/>
    </source>
</evidence>
<evidence type="ECO:0008006" key="11">
    <source>
        <dbReference type="Google" id="ProtNLM"/>
    </source>
</evidence>
<keyword evidence="2 4" id="KW-0344">Guanine-nucleotide releasing factor</keyword>
<dbReference type="InterPro" id="IPR037151">
    <property type="entry name" value="AlkB-like_sf"/>
</dbReference>
<accession>A0A5N6PJA0</accession>
<dbReference type="PROSITE" id="PS50102">
    <property type="entry name" value="RRM"/>
    <property type="match status" value="1"/>
</dbReference>
<feature type="domain" description="PRONE" evidence="7">
    <location>
        <begin position="78"/>
        <end position="435"/>
    </location>
</feature>
<evidence type="ECO:0000256" key="4">
    <source>
        <dbReference type="PROSITE-ProRule" id="PRU00663"/>
    </source>
</evidence>
<dbReference type="PANTHER" id="PTHR33101">
    <property type="entry name" value="ROP GUANINE NUCLEOTIDE EXCHANGE FACTOR 1"/>
    <property type="match status" value="1"/>
</dbReference>
<evidence type="ECO:0000313" key="10">
    <source>
        <dbReference type="Proteomes" id="UP000326396"/>
    </source>
</evidence>
<reference evidence="9 10" key="1">
    <citation type="submission" date="2019-05" db="EMBL/GenBank/DDBJ databases">
        <title>Mikania micrantha, genome provides insights into the molecular mechanism of rapid growth.</title>
        <authorList>
            <person name="Liu B."/>
        </authorList>
    </citation>
    <scope>NUCLEOTIDE SEQUENCE [LARGE SCALE GENOMIC DNA]</scope>
    <source>
        <strain evidence="9">NLD-2019</strain>
        <tissue evidence="9">Leaf</tissue>
    </source>
</reference>
<evidence type="ECO:0000256" key="1">
    <source>
        <dbReference type="ARBA" id="ARBA00007879"/>
    </source>
</evidence>
<keyword evidence="3" id="KW-0694">RNA-binding</keyword>
<evidence type="ECO:0000256" key="2">
    <source>
        <dbReference type="ARBA" id="ARBA00022658"/>
    </source>
</evidence>
<dbReference type="GO" id="GO:0005085">
    <property type="term" value="F:guanyl-nucleotide exchange factor activity"/>
    <property type="evidence" value="ECO:0007669"/>
    <property type="project" value="UniProtKB-UniRule"/>
</dbReference>
<dbReference type="Pfam" id="PF13532">
    <property type="entry name" value="2OG-FeII_Oxy_2"/>
    <property type="match status" value="1"/>
</dbReference>
<dbReference type="InterPro" id="IPR035979">
    <property type="entry name" value="RBD_domain_sf"/>
</dbReference>